<protein>
    <submittedName>
        <fullName evidence="2">Uncharacterized protein</fullName>
    </submittedName>
</protein>
<reference evidence="2 3" key="1">
    <citation type="journal article" date="2018" name="Syst. Appl. Microbiol.">
        <title>Corynebacterium heidelbergense sp. nov., isolated from the preen glands of Egyptian geese (Alopochen aegyptiacus).</title>
        <authorList>
            <person name="Braun M.S."/>
            <person name="Wang E."/>
            <person name="Zimmermann S."/>
            <person name="Wink M."/>
        </authorList>
    </citation>
    <scope>NUCLEOTIDE SEQUENCE [LARGE SCALE GENOMIC DNA]</scope>
    <source>
        <strain evidence="2 3">647</strain>
    </source>
</reference>
<dbReference type="RefSeq" id="WP_113631149.1">
    <property type="nucleotide sequence ID" value="NZ_QHCV01000077.1"/>
</dbReference>
<sequence length="984" mass="107120">MSVTPQGDHTARHIPPAALVEGLLEKAESARHMAGMIRQTLPQVAGSEPHEYALKLQLAALPGAVDAQEAVALVPWLWQKHRQDPATFPAEPTAVNSGRGDQPLLDAAGNPLPDLFAVAFTDFPAMYGHDHSIPMASLDALQECVEDIQRTHGVSEAQIAERALVYCQATGQLERGRKIGEAFPPPPFPEDGDADAITQWYSGIDARAMNAWERHDFPLMAHLVSLLDGRPQIQTMPALMQAESLIPLLGHVDPEVTGRRVMEVAGVTLGAPEGVSSGLLLAEYLLRAGEPDAGLALLNGQLLICAASDVPPLGRDVGAAATELVKPLRAAVEQGFGDQPFLGLGISPLGPHWRPEDTTIAAAAETAERLALIRARQIDERNGYTVNQDHILKDRIPGGNAVHVEPVVKEATGLFVVPPLPHPAELPEGTTPALFHLPPTASRWMTNPPHMMAGYDWQDSLRQVTREELVAVALPLYGMLGTATDNGAHFQREFAAYLSRELAPGGSFHGDTFLEYVLAQNKLAADRAAAAPDQDGGEDPQGEAKNGTGRLAPELSRDVLDHPEVEALNWVHERLREVDLNDPDPLAVDSLISDLQQRPAEGRRVAEAFAFTALAFSQDFVSADHLVLALRGLRPLLTMCPLVGLQQASVMLPAMAEFLPSALPYMLNMVSGTYLALPEELAGGEVALRTSMMSRPLHMYFNTLALLQSLEQGSEGSDDPEGNGFRARVVTQRASDLDELRNYHSADLLRLRALNFAEESGDEELRHRCAADYYSSCMDHGLVAAAIGFEERYPLPSYGPFAQANVVARGGALLKTVYMVPEVFEAEHREAVAQLDQAASRAWEERPSEEIVEIVADIVTSTASKWSDIEIGHPVDLLAYFGGWANARIRPILAELPAEQRGPWLSPYLRMLMTQAIVMFDDPNPQAQSHATMIIESALQQAVETADPQLINQVLSAMELEQRLYGNGREEQWQRILRECGINP</sequence>
<name>A0A364V4M9_9CORY</name>
<keyword evidence="3" id="KW-1185">Reference proteome</keyword>
<dbReference type="Proteomes" id="UP000251577">
    <property type="component" value="Unassembled WGS sequence"/>
</dbReference>
<organism evidence="2 3">
    <name type="scientific">Corynebacterium heidelbergense</name>
    <dbReference type="NCBI Taxonomy" id="2055947"/>
    <lineage>
        <taxon>Bacteria</taxon>
        <taxon>Bacillati</taxon>
        <taxon>Actinomycetota</taxon>
        <taxon>Actinomycetes</taxon>
        <taxon>Mycobacteriales</taxon>
        <taxon>Corynebacteriaceae</taxon>
        <taxon>Corynebacterium</taxon>
    </lineage>
</organism>
<dbReference type="AlphaFoldDB" id="A0A364V4M9"/>
<evidence type="ECO:0000313" key="2">
    <source>
        <dbReference type="EMBL" id="RAV31568.1"/>
    </source>
</evidence>
<proteinExistence type="predicted"/>
<evidence type="ECO:0000256" key="1">
    <source>
        <dbReference type="SAM" id="MobiDB-lite"/>
    </source>
</evidence>
<accession>A0A364V4M9</accession>
<feature type="region of interest" description="Disordered" evidence="1">
    <location>
        <begin position="528"/>
        <end position="549"/>
    </location>
</feature>
<comment type="caution">
    <text evidence="2">The sequence shown here is derived from an EMBL/GenBank/DDBJ whole genome shotgun (WGS) entry which is preliminary data.</text>
</comment>
<dbReference type="EMBL" id="QHCV01000077">
    <property type="protein sequence ID" value="RAV31568.1"/>
    <property type="molecule type" value="Genomic_DNA"/>
</dbReference>
<evidence type="ECO:0000313" key="3">
    <source>
        <dbReference type="Proteomes" id="UP000251577"/>
    </source>
</evidence>
<gene>
    <name evidence="2" type="ORF">DLJ54_07650</name>
</gene>